<name>A0A1E4SKY3_9ASCO</name>
<dbReference type="GeneID" id="30981695"/>
<dbReference type="Proteomes" id="UP000094285">
    <property type="component" value="Unassembled WGS sequence"/>
</dbReference>
<dbReference type="RefSeq" id="XP_020065272.1">
    <property type="nucleotide sequence ID" value="XM_020207558.1"/>
</dbReference>
<dbReference type="OrthoDB" id="4073665at2759"/>
<evidence type="ECO:0000313" key="2">
    <source>
        <dbReference type="Proteomes" id="UP000094285"/>
    </source>
</evidence>
<protein>
    <submittedName>
        <fullName evidence="1">Uncharacterized protein</fullName>
    </submittedName>
</protein>
<keyword evidence="2" id="KW-1185">Reference proteome</keyword>
<sequence>MLSRSLRSTRLVFKRLEHTNAGSFTNKHNFNINPPPVHEYWNYRNASVLLAFIPVYLSIGYFAKYIGANTEGYQGLQEFADNEKSPLKELKFGEPQTSK</sequence>
<dbReference type="AlphaFoldDB" id="A0A1E4SKY3"/>
<proteinExistence type="predicted"/>
<dbReference type="STRING" id="984487.A0A1E4SKY3"/>
<accession>A0A1E4SKY3</accession>
<organism evidence="1 2">
    <name type="scientific">Suhomyces tanzawaensis NRRL Y-17324</name>
    <dbReference type="NCBI Taxonomy" id="984487"/>
    <lineage>
        <taxon>Eukaryota</taxon>
        <taxon>Fungi</taxon>
        <taxon>Dikarya</taxon>
        <taxon>Ascomycota</taxon>
        <taxon>Saccharomycotina</taxon>
        <taxon>Pichiomycetes</taxon>
        <taxon>Debaryomycetaceae</taxon>
        <taxon>Suhomyces</taxon>
    </lineage>
</organism>
<gene>
    <name evidence="1" type="ORF">CANTADRAFT_25856</name>
</gene>
<reference evidence="2" key="1">
    <citation type="submission" date="2016-05" db="EMBL/GenBank/DDBJ databases">
        <title>Comparative genomics of biotechnologically important yeasts.</title>
        <authorList>
            <consortium name="DOE Joint Genome Institute"/>
            <person name="Riley R."/>
            <person name="Haridas S."/>
            <person name="Wolfe K.H."/>
            <person name="Lopes M.R."/>
            <person name="Hittinger C.T."/>
            <person name="Goker M."/>
            <person name="Salamov A."/>
            <person name="Wisecaver J."/>
            <person name="Long T.M."/>
            <person name="Aerts A.L."/>
            <person name="Barry K."/>
            <person name="Choi C."/>
            <person name="Clum A."/>
            <person name="Coughlan A.Y."/>
            <person name="Deshpande S."/>
            <person name="Douglass A.P."/>
            <person name="Hanson S.J."/>
            <person name="Klenk H.-P."/>
            <person name="Labutti K."/>
            <person name="Lapidus A."/>
            <person name="Lindquist E."/>
            <person name="Lipzen A."/>
            <person name="Meier-Kolthoff J.P."/>
            <person name="Ohm R.A."/>
            <person name="Otillar R.P."/>
            <person name="Pangilinan J."/>
            <person name="Peng Y."/>
            <person name="Rokas A."/>
            <person name="Rosa C.A."/>
            <person name="Scheuner C."/>
            <person name="Sibirny A.A."/>
            <person name="Slot J.C."/>
            <person name="Stielow J.B."/>
            <person name="Sun H."/>
            <person name="Kurtzman C.P."/>
            <person name="Blackwell M."/>
            <person name="Grigoriev I.V."/>
            <person name="Jeffries T.W."/>
        </authorList>
    </citation>
    <scope>NUCLEOTIDE SEQUENCE [LARGE SCALE GENOMIC DNA]</scope>
    <source>
        <strain evidence="2">NRRL Y-17324</strain>
    </source>
</reference>
<dbReference type="EMBL" id="KV453911">
    <property type="protein sequence ID" value="ODV80150.1"/>
    <property type="molecule type" value="Genomic_DNA"/>
</dbReference>
<evidence type="ECO:0000313" key="1">
    <source>
        <dbReference type="EMBL" id="ODV80150.1"/>
    </source>
</evidence>